<feature type="domain" description="C3H1-type" evidence="6">
    <location>
        <begin position="294"/>
        <end position="320"/>
    </location>
</feature>
<dbReference type="InterPro" id="IPR000571">
    <property type="entry name" value="Znf_CCCH"/>
</dbReference>
<dbReference type="GO" id="GO:0008270">
    <property type="term" value="F:zinc ion binding"/>
    <property type="evidence" value="ECO:0007669"/>
    <property type="project" value="UniProtKB-KW"/>
</dbReference>
<feature type="domain" description="Integrase catalytic" evidence="7">
    <location>
        <begin position="1250"/>
        <end position="1407"/>
    </location>
</feature>
<dbReference type="PROSITE" id="PS50103">
    <property type="entry name" value="ZF_C3H1"/>
    <property type="match status" value="2"/>
</dbReference>
<dbReference type="PANTHER" id="PTHR37984:SF15">
    <property type="entry name" value="INTEGRASE CATALYTIC DOMAIN-CONTAINING PROTEIN"/>
    <property type="match status" value="1"/>
</dbReference>
<dbReference type="Pfam" id="PF17921">
    <property type="entry name" value="Integrase_H2C2"/>
    <property type="match status" value="1"/>
</dbReference>
<evidence type="ECO:0000259" key="6">
    <source>
        <dbReference type="PROSITE" id="PS50103"/>
    </source>
</evidence>
<name>A0A7J6N532_PEROL</name>
<dbReference type="SUPFAM" id="SSF56672">
    <property type="entry name" value="DNA/RNA polymerases"/>
    <property type="match status" value="1"/>
</dbReference>
<dbReference type="SMART" id="SM00356">
    <property type="entry name" value="ZnF_C3H1"/>
    <property type="match status" value="2"/>
</dbReference>
<organism evidence="8 9">
    <name type="scientific">Perkinsus olseni</name>
    <name type="common">Perkinsus atlanticus</name>
    <dbReference type="NCBI Taxonomy" id="32597"/>
    <lineage>
        <taxon>Eukaryota</taxon>
        <taxon>Sar</taxon>
        <taxon>Alveolata</taxon>
        <taxon>Perkinsozoa</taxon>
        <taxon>Perkinsea</taxon>
        <taxon>Perkinsida</taxon>
        <taxon>Perkinsidae</taxon>
        <taxon>Perkinsus</taxon>
    </lineage>
</organism>
<dbReference type="Gene3D" id="3.30.420.10">
    <property type="entry name" value="Ribonuclease H-like superfamily/Ribonuclease H"/>
    <property type="match status" value="1"/>
</dbReference>
<accession>A0A7J6N532</accession>
<dbReference type="OrthoDB" id="250836at2759"/>
<evidence type="ECO:0000313" key="9">
    <source>
        <dbReference type="Proteomes" id="UP000541610"/>
    </source>
</evidence>
<comment type="caution">
    <text evidence="8">The sequence shown here is derived from an EMBL/GenBank/DDBJ whole genome shotgun (WGS) entry which is preliminary data.</text>
</comment>
<dbReference type="Proteomes" id="UP000541610">
    <property type="component" value="Unassembled WGS sequence"/>
</dbReference>
<feature type="region of interest" description="Disordered" evidence="5">
    <location>
        <begin position="620"/>
        <end position="643"/>
    </location>
</feature>
<feature type="zinc finger region" description="C3H1-type" evidence="4">
    <location>
        <begin position="294"/>
        <end position="320"/>
    </location>
</feature>
<dbReference type="InterPro" id="IPR050951">
    <property type="entry name" value="Retrovirus_Pol_polyprotein"/>
</dbReference>
<evidence type="ECO:0000256" key="2">
    <source>
        <dbReference type="ARBA" id="ARBA00022771"/>
    </source>
</evidence>
<keyword evidence="1 4" id="KW-0479">Metal-binding</keyword>
<dbReference type="EMBL" id="JABANP010000800">
    <property type="protein sequence ID" value="KAF4679013.1"/>
    <property type="molecule type" value="Genomic_DNA"/>
</dbReference>
<feature type="domain" description="C3H1-type" evidence="6">
    <location>
        <begin position="334"/>
        <end position="361"/>
    </location>
</feature>
<dbReference type="GO" id="GO:0015074">
    <property type="term" value="P:DNA integration"/>
    <property type="evidence" value="ECO:0007669"/>
    <property type="project" value="InterPro"/>
</dbReference>
<protein>
    <submittedName>
        <fullName evidence="8">Uncharacterized protein</fullName>
    </submittedName>
</protein>
<dbReference type="PANTHER" id="PTHR37984">
    <property type="entry name" value="PROTEIN CBG26694"/>
    <property type="match status" value="1"/>
</dbReference>
<evidence type="ECO:0000259" key="7">
    <source>
        <dbReference type="PROSITE" id="PS50994"/>
    </source>
</evidence>
<dbReference type="SUPFAM" id="SSF90229">
    <property type="entry name" value="CCCH zinc finger"/>
    <property type="match status" value="1"/>
</dbReference>
<feature type="zinc finger region" description="C3H1-type" evidence="4">
    <location>
        <begin position="334"/>
        <end position="361"/>
    </location>
</feature>
<reference evidence="8 9" key="1">
    <citation type="submission" date="2020-04" db="EMBL/GenBank/DDBJ databases">
        <title>Perkinsus olseni comparative genomics.</title>
        <authorList>
            <person name="Bogema D.R."/>
        </authorList>
    </citation>
    <scope>NUCLEOTIDE SEQUENCE [LARGE SCALE GENOMIC DNA]</scope>
    <source>
        <strain evidence="8">00978-12</strain>
    </source>
</reference>
<dbReference type="Gene3D" id="2.40.70.10">
    <property type="entry name" value="Acid Proteases"/>
    <property type="match status" value="1"/>
</dbReference>
<evidence type="ECO:0000313" key="8">
    <source>
        <dbReference type="EMBL" id="KAF4679013.1"/>
    </source>
</evidence>
<dbReference type="InterPro" id="IPR036855">
    <property type="entry name" value="Znf_CCCH_sf"/>
</dbReference>
<keyword evidence="2 4" id="KW-0863">Zinc-finger</keyword>
<dbReference type="InterPro" id="IPR036397">
    <property type="entry name" value="RNaseH_sf"/>
</dbReference>
<evidence type="ECO:0000256" key="5">
    <source>
        <dbReference type="SAM" id="MobiDB-lite"/>
    </source>
</evidence>
<dbReference type="InterPro" id="IPR012337">
    <property type="entry name" value="RNaseH-like_sf"/>
</dbReference>
<dbReference type="SUPFAM" id="SSF53098">
    <property type="entry name" value="Ribonuclease H-like"/>
    <property type="match status" value="1"/>
</dbReference>
<proteinExistence type="predicted"/>
<dbReference type="InterPro" id="IPR041367">
    <property type="entry name" value="Znf-CCCH_4"/>
</dbReference>
<dbReference type="InterPro" id="IPR021109">
    <property type="entry name" value="Peptidase_aspartic_dom_sf"/>
</dbReference>
<feature type="region of interest" description="Disordered" evidence="5">
    <location>
        <begin position="539"/>
        <end position="587"/>
    </location>
</feature>
<dbReference type="PROSITE" id="PS50994">
    <property type="entry name" value="INTEGRASE"/>
    <property type="match status" value="1"/>
</dbReference>
<dbReference type="GO" id="GO:0003676">
    <property type="term" value="F:nucleic acid binding"/>
    <property type="evidence" value="ECO:0007669"/>
    <property type="project" value="InterPro"/>
</dbReference>
<sequence length="1498" mass="168848">MDGTLTAGGEPVGLGPYGTLLAILKLKDVSDLEFVSVKDIEKALPDDATLQHKVDCLRLLKQAKEARHRPSSVYSSESTTPSILASATITSTSEDAKSLAGVLRLQPPDGKVWQGTSDKRPATAFLYRVAESARLAALSEMDTWRYLTAVCLQQSQARELDNYLSKNIASDATILDRLQAAELWFNNRWSITNNVDKIYAQLRDINHISFVNVEALHDTIVNLQQHARYLNHEIPLTALRRAFLDGLPNWLRQPLLQVHPQATTPLHVMVDWCTSYEESSGRKLTSQSVPSEHLPTTVCRLNLQGRCTYGTRCKFLHTTSSTATPIPPATFPAATTQEVCRKFRAGNCIFGDKCKYSHAAPQQATANAITTSAATSTATTTTTPNPQAATTSMAQLNLQKTPHCLITLPTPEGDPMKKYVALIDTGSCESMISHNLVAELGLPLKYLDVPYIAYIMNGDCIMYHATVTLTWRFADEVDTEINTNFLVSPRLSEPFQFVFGSDLQQAKGFYYNPITQKLVLSDGHRPVQPQATCGVVGSTAELSPTSASHSSSAFQASDTSEKDQQRLDNAEIRSLNEEPSSRKTTVVMETPSFIITVDADPDDPETRVFTVDIKPESLPVKKPCPKKLSQQHPLNKPDPSDPTLFDETRTRLEGLIQRGCLRPVPGNGDDDGYEYLTTTYYGVRGAKRARPVFPFRNFNRETKQLLKNCPVRQDPLYSILDATRGYGTLQLMDVSDAFFRIKTGVHLRRLMTVFICGHRYYFCNLPYGPNFAPFVLLACMSHICTIARSPYNIKYYMDDVATDHPDPQQLQRLFEKYHFPTTLVDVSTVQVAPFLGLETVEHGCALRYSLRGWEKFSNFELPNNPTLRDALTLLGKIMTLPEVLPFFLLPTRNLLQSLVAKCRHQLTSWDAELPPFLLSLLREFHDTFKNATPPTIQRHINVALPVKIFTDAGAYCGCYRFFQNDIEILRGQHSFTSSEVALHINCKELMMVLLALQRMVLLEMRMDAQFKDIEVFVDSKTVLSILQHGRTTAGPMQVYMEKKLRLLQELLGERLNCICFTYIETKSNLADIGTRDDLHKRLIQLRDCEPPQQAHEAGTVPLQAAVIPSTLQPIAGKRQRQISPTDADPVVKKLCTRPYQAPLYLTREALGQPCRERDELLLKGIIVQDPTGLAHLAGTQRLYVPSPLQPLLLQRYHDYYAHPGKKALYDLISRHWWFPRMSKVCSKYPCLSCILCKSYHNRKLFGHLPQPHKPLSYLAIDFTGPYANTKHPYAVTISDMYTRLFRVYPTEHPTTDSICKALEDWRISYGQYPELLVHDNDKAFSTGFAQWCSDRCIREARTAIYSPESNSAAERPHRTFHDGIRSCLYLSDNKDWVQHADSVVYRMNATKNSTTGQSPYSMLLNIIPRCPFFDDTVHTDGSSFPADHICLFPAGTVVARRVEQPLKLEPRYEGSYEVLSEVRPGTFRIRRLGSTSPPIDVKQDRLKAYPISQLIQHF</sequence>
<dbReference type="InterPro" id="IPR041588">
    <property type="entry name" value="Integrase_H2C2"/>
</dbReference>
<gene>
    <name evidence="8" type="ORF">FOZ60_015776</name>
</gene>
<dbReference type="InterPro" id="IPR001584">
    <property type="entry name" value="Integrase_cat-core"/>
</dbReference>
<dbReference type="CDD" id="cd00303">
    <property type="entry name" value="retropepsin_like"/>
    <property type="match status" value="1"/>
</dbReference>
<dbReference type="Gene3D" id="3.30.1370.210">
    <property type="match status" value="1"/>
</dbReference>
<keyword evidence="3 4" id="KW-0862">Zinc</keyword>
<dbReference type="Gene3D" id="1.10.340.70">
    <property type="match status" value="1"/>
</dbReference>
<evidence type="ECO:0000256" key="3">
    <source>
        <dbReference type="ARBA" id="ARBA00022833"/>
    </source>
</evidence>
<dbReference type="Pfam" id="PF18044">
    <property type="entry name" value="zf-CCCH_4"/>
    <property type="match status" value="1"/>
</dbReference>
<dbReference type="InterPro" id="IPR043502">
    <property type="entry name" value="DNA/RNA_pol_sf"/>
</dbReference>
<feature type="compositionally biased region" description="Low complexity" evidence="5">
    <location>
        <begin position="540"/>
        <end position="558"/>
    </location>
</feature>
<feature type="compositionally biased region" description="Basic and acidic residues" evidence="5">
    <location>
        <begin position="559"/>
        <end position="581"/>
    </location>
</feature>
<evidence type="ECO:0000256" key="1">
    <source>
        <dbReference type="ARBA" id="ARBA00022723"/>
    </source>
</evidence>
<evidence type="ECO:0000256" key="4">
    <source>
        <dbReference type="PROSITE-ProRule" id="PRU00723"/>
    </source>
</evidence>